<dbReference type="GO" id="GO:0008610">
    <property type="term" value="P:lipid biosynthetic process"/>
    <property type="evidence" value="ECO:0007669"/>
    <property type="project" value="InterPro"/>
</dbReference>
<keyword evidence="2 6" id="KW-0489">Methyltransferase</keyword>
<dbReference type="GO" id="GO:0008825">
    <property type="term" value="F:cyclopropane-fatty-acyl-phospholipid synthase activity"/>
    <property type="evidence" value="ECO:0007669"/>
    <property type="project" value="UniProtKB-EC"/>
</dbReference>
<keyword evidence="5" id="KW-0443">Lipid metabolism</keyword>
<dbReference type="PANTHER" id="PTHR43667">
    <property type="entry name" value="CYCLOPROPANE-FATTY-ACYL-PHOSPHOLIPID SYNTHASE"/>
    <property type="match status" value="1"/>
</dbReference>
<evidence type="ECO:0000256" key="2">
    <source>
        <dbReference type="ARBA" id="ARBA00022603"/>
    </source>
</evidence>
<dbReference type="GO" id="GO:0032259">
    <property type="term" value="P:methylation"/>
    <property type="evidence" value="ECO:0007669"/>
    <property type="project" value="UniProtKB-KW"/>
</dbReference>
<dbReference type="EMBL" id="PKUS01000001">
    <property type="protein sequence ID" value="PLW70601.1"/>
    <property type="molecule type" value="Genomic_DNA"/>
</dbReference>
<evidence type="ECO:0000313" key="7">
    <source>
        <dbReference type="Proteomes" id="UP000235005"/>
    </source>
</evidence>
<reference evidence="6 7" key="1">
    <citation type="submission" date="2018-01" db="EMBL/GenBank/DDBJ databases">
        <title>The draft genome sequence of Halioglobus lutimaris HF004.</title>
        <authorList>
            <person name="Du Z.-J."/>
            <person name="Shi M.-J."/>
        </authorList>
    </citation>
    <scope>NUCLEOTIDE SEQUENCE [LARGE SCALE GENOMIC DNA]</scope>
    <source>
        <strain evidence="6 7">HF004</strain>
    </source>
</reference>
<dbReference type="PIRSF" id="PIRSF003085">
    <property type="entry name" value="CMAS"/>
    <property type="match status" value="1"/>
</dbReference>
<dbReference type="PANTHER" id="PTHR43667:SF1">
    <property type="entry name" value="CYCLOPROPANE-FATTY-ACYL-PHOSPHOLIPID SYNTHASE"/>
    <property type="match status" value="1"/>
</dbReference>
<dbReference type="Gene3D" id="3.40.50.150">
    <property type="entry name" value="Vaccinia Virus protein VP39"/>
    <property type="match status" value="1"/>
</dbReference>
<keyword evidence="4" id="KW-0949">S-adenosyl-L-methionine</keyword>
<comment type="caution">
    <text evidence="6">The sequence shown here is derived from an EMBL/GenBank/DDBJ whole genome shotgun (WGS) entry which is preliminary data.</text>
</comment>
<keyword evidence="7" id="KW-1185">Reference proteome</keyword>
<evidence type="ECO:0000256" key="3">
    <source>
        <dbReference type="ARBA" id="ARBA00022679"/>
    </source>
</evidence>
<organism evidence="6 7">
    <name type="scientific">Pseudohalioglobus lutimaris</name>
    <dbReference type="NCBI Taxonomy" id="1737061"/>
    <lineage>
        <taxon>Bacteria</taxon>
        <taxon>Pseudomonadati</taxon>
        <taxon>Pseudomonadota</taxon>
        <taxon>Gammaproteobacteria</taxon>
        <taxon>Cellvibrionales</taxon>
        <taxon>Halieaceae</taxon>
        <taxon>Pseudohalioglobus</taxon>
    </lineage>
</organism>
<name>A0A2N5X7Z4_9GAMM</name>
<dbReference type="Proteomes" id="UP000235005">
    <property type="component" value="Unassembled WGS sequence"/>
</dbReference>
<dbReference type="CDD" id="cd02440">
    <property type="entry name" value="AdoMet_MTases"/>
    <property type="match status" value="1"/>
</dbReference>
<dbReference type="InterPro" id="IPR029063">
    <property type="entry name" value="SAM-dependent_MTases_sf"/>
</dbReference>
<dbReference type="SUPFAM" id="SSF53335">
    <property type="entry name" value="S-adenosyl-L-methionine-dependent methyltransferases"/>
    <property type="match status" value="1"/>
</dbReference>
<dbReference type="InterPro" id="IPR050723">
    <property type="entry name" value="CFA/CMAS"/>
</dbReference>
<proteinExistence type="inferred from homology"/>
<sequence>MLVRVFRFPVERAFSRAGVTIDGDAPWDIHVKDDRFYRDVMLKGSLGLGEAYMRDFWSAEDLEALFCRLLTSGLEQTSQRTPFLMAYQHLSPVFNQQTKSRALHNAEHHYNLGNNIFFEFLGHYKNYSCGYFREADNLDDAQHAKLLRLCELLELNENDRLLDVGGGWGEFAKFAAEHTGCHVTSINIADEQINHARSHCKSANVDIVKSDYRELSGSYTKIAVIAMFTHVGQKNYRQFMEIMHRLLEPDGKMVMETVGSLRSTNCCEPWTNKYIFPGGVIPTLPKIDQAISGLFQRSGVEEFGDDYARTLRYWYDNFISAWPRLSRHYSDSMRLMFEYFFLSVAGAFRAKDLLHYHIEFAKAPGDERR</sequence>
<gene>
    <name evidence="6" type="ORF">C0039_00255</name>
</gene>
<dbReference type="InterPro" id="IPR003333">
    <property type="entry name" value="CMAS"/>
</dbReference>
<evidence type="ECO:0000256" key="1">
    <source>
        <dbReference type="ARBA" id="ARBA00010815"/>
    </source>
</evidence>
<dbReference type="Pfam" id="PF02353">
    <property type="entry name" value="CMAS"/>
    <property type="match status" value="1"/>
</dbReference>
<comment type="similarity">
    <text evidence="1">Belongs to the CFA/CMAS family.</text>
</comment>
<evidence type="ECO:0000256" key="5">
    <source>
        <dbReference type="ARBA" id="ARBA00023098"/>
    </source>
</evidence>
<dbReference type="EC" id="2.1.1.79" evidence="6"/>
<keyword evidence="3 6" id="KW-0808">Transferase</keyword>
<protein>
    <submittedName>
        <fullName evidence="6">Cyclopropane-fatty-acyl-phospholipid synthase</fullName>
        <ecNumber evidence="6">2.1.1.79</ecNumber>
    </submittedName>
</protein>
<accession>A0A2N5X7Z4</accession>
<dbReference type="AlphaFoldDB" id="A0A2N5X7Z4"/>
<evidence type="ECO:0000256" key="4">
    <source>
        <dbReference type="ARBA" id="ARBA00022691"/>
    </source>
</evidence>
<evidence type="ECO:0000313" key="6">
    <source>
        <dbReference type="EMBL" id="PLW70601.1"/>
    </source>
</evidence>